<dbReference type="Proteomes" id="UP000198855">
    <property type="component" value="Unassembled WGS sequence"/>
</dbReference>
<dbReference type="GO" id="GO:0008446">
    <property type="term" value="F:GDP-mannose 4,6-dehydratase activity"/>
    <property type="evidence" value="ECO:0007669"/>
    <property type="project" value="UniProtKB-EC"/>
</dbReference>
<comment type="similarity">
    <text evidence="3">Belongs to the NAD(P)-dependent epimerase/dehydratase family. GDP-mannose 4,6-dehydratase subfamily.</text>
</comment>
<dbReference type="EMBL" id="FOMT01000001">
    <property type="protein sequence ID" value="SFD67022.1"/>
    <property type="molecule type" value="Genomic_DNA"/>
</dbReference>
<dbReference type="InterPro" id="IPR006368">
    <property type="entry name" value="GDP_Man_deHydtase"/>
</dbReference>
<dbReference type="AlphaFoldDB" id="A0A1I1U870"/>
<dbReference type="Gene3D" id="3.90.25.10">
    <property type="entry name" value="UDP-galactose 4-epimerase, domain 1"/>
    <property type="match status" value="1"/>
</dbReference>
<name>A0A1I1U870_9BACL</name>
<evidence type="ECO:0000313" key="9">
    <source>
        <dbReference type="Proteomes" id="UP000198855"/>
    </source>
</evidence>
<evidence type="ECO:0000256" key="6">
    <source>
        <dbReference type="ARBA" id="ARBA00059383"/>
    </source>
</evidence>
<dbReference type="PANTHER" id="PTHR43715">
    <property type="entry name" value="GDP-MANNOSE 4,6-DEHYDRATASE"/>
    <property type="match status" value="1"/>
</dbReference>
<comment type="catalytic activity">
    <reaction evidence="1">
        <text>GDP-alpha-D-mannose = GDP-4-dehydro-alpha-D-rhamnose + H2O</text>
        <dbReference type="Rhea" id="RHEA:23820"/>
        <dbReference type="ChEBI" id="CHEBI:15377"/>
        <dbReference type="ChEBI" id="CHEBI:57527"/>
        <dbReference type="ChEBI" id="CHEBI:57964"/>
        <dbReference type="EC" id="4.2.1.47"/>
    </reaction>
</comment>
<dbReference type="EC" id="4.2.1.47" evidence="4"/>
<dbReference type="InterPro" id="IPR036291">
    <property type="entry name" value="NAD(P)-bd_dom_sf"/>
</dbReference>
<dbReference type="CDD" id="cd05260">
    <property type="entry name" value="GDP_MD_SDR_e"/>
    <property type="match status" value="1"/>
</dbReference>
<dbReference type="RefSeq" id="WP_091181455.1">
    <property type="nucleotide sequence ID" value="NZ_FOMT01000001.1"/>
</dbReference>
<comment type="cofactor">
    <cofactor evidence="2">
        <name>NADP(+)</name>
        <dbReference type="ChEBI" id="CHEBI:58349"/>
    </cofactor>
</comment>
<dbReference type="GO" id="GO:0042351">
    <property type="term" value="P:'de novo' GDP-L-fucose biosynthetic process"/>
    <property type="evidence" value="ECO:0007669"/>
    <property type="project" value="TreeGrafter"/>
</dbReference>
<dbReference type="SUPFAM" id="SSF51735">
    <property type="entry name" value="NAD(P)-binding Rossmann-fold domains"/>
    <property type="match status" value="1"/>
</dbReference>
<evidence type="ECO:0000256" key="3">
    <source>
        <dbReference type="ARBA" id="ARBA00009263"/>
    </source>
</evidence>
<dbReference type="Pfam" id="PF16363">
    <property type="entry name" value="GDP_Man_Dehyd"/>
    <property type="match status" value="1"/>
</dbReference>
<evidence type="ECO:0000256" key="1">
    <source>
        <dbReference type="ARBA" id="ARBA00000188"/>
    </source>
</evidence>
<reference evidence="9" key="1">
    <citation type="submission" date="2016-10" db="EMBL/GenBank/DDBJ databases">
        <authorList>
            <person name="Varghese N."/>
            <person name="Submissions S."/>
        </authorList>
    </citation>
    <scope>NUCLEOTIDE SEQUENCE [LARGE SCALE GENOMIC DNA]</scope>
    <source>
        <strain evidence="9">CGMCC 1.10784</strain>
    </source>
</reference>
<evidence type="ECO:0000256" key="5">
    <source>
        <dbReference type="ARBA" id="ARBA00023239"/>
    </source>
</evidence>
<gene>
    <name evidence="8" type="ORF">SAMN05216378_0919</name>
</gene>
<comment type="function">
    <text evidence="6">Catalyzes the conversion of GDP-D-mannose to GDP-4-dehydro-6-deoxy-D-mannose.</text>
</comment>
<organism evidence="8 9">
    <name type="scientific">Paenibacillus catalpae</name>
    <dbReference type="NCBI Taxonomy" id="1045775"/>
    <lineage>
        <taxon>Bacteria</taxon>
        <taxon>Bacillati</taxon>
        <taxon>Bacillota</taxon>
        <taxon>Bacilli</taxon>
        <taxon>Bacillales</taxon>
        <taxon>Paenibacillaceae</taxon>
        <taxon>Paenibacillus</taxon>
    </lineage>
</organism>
<evidence type="ECO:0000256" key="2">
    <source>
        <dbReference type="ARBA" id="ARBA00001937"/>
    </source>
</evidence>
<dbReference type="OrthoDB" id="9779041at2"/>
<feature type="domain" description="NAD(P)-binding" evidence="7">
    <location>
        <begin position="4"/>
        <end position="307"/>
    </location>
</feature>
<dbReference type="Gene3D" id="3.40.50.720">
    <property type="entry name" value="NAD(P)-binding Rossmann-like Domain"/>
    <property type="match status" value="1"/>
</dbReference>
<evidence type="ECO:0000259" key="7">
    <source>
        <dbReference type="Pfam" id="PF16363"/>
    </source>
</evidence>
<keyword evidence="9" id="KW-1185">Reference proteome</keyword>
<dbReference type="InterPro" id="IPR016040">
    <property type="entry name" value="NAD(P)-bd_dom"/>
</dbReference>
<dbReference type="FunFam" id="3.40.50.720:FF:000924">
    <property type="entry name" value="GDP-mannose 4,6 dehydratase"/>
    <property type="match status" value="1"/>
</dbReference>
<accession>A0A1I1U870</accession>
<evidence type="ECO:0000313" key="8">
    <source>
        <dbReference type="EMBL" id="SFD67022.1"/>
    </source>
</evidence>
<dbReference type="PANTHER" id="PTHR43715:SF1">
    <property type="entry name" value="GDP-MANNOSE 4,6 DEHYDRATASE"/>
    <property type="match status" value="1"/>
</dbReference>
<protein>
    <recommendedName>
        <fullName evidence="4">GDP-mannose 4,6-dehydratase</fullName>
        <ecNumber evidence="4">4.2.1.47</ecNumber>
    </recommendedName>
</protein>
<keyword evidence="5" id="KW-0456">Lyase</keyword>
<evidence type="ECO:0000256" key="4">
    <source>
        <dbReference type="ARBA" id="ARBA00011989"/>
    </source>
</evidence>
<dbReference type="STRING" id="1045775.SAMN05216378_0919"/>
<sequence length="317" mass="36153">MKALITGVAGFVGSHLAEHLLSQGIEVTGTLRGHSSLRHIRHLLPDMRLYECELMDQQAVDQMMTEIRPDLIFHLAAQSFVPVSWDSPAETLTNNIVGQIHLLEAVRKLGLASKVLIACSSEEYGQVEEDEVPVKETNPLRPVSPYAVSKIAQNYLGYQYYKTFGQHIVRTRTFNHTGPRRGEQFVSSNFAKQIAEIEKGLKPPVLYVGNLEAKRDFTDVRDVVRGYRMALDYCEAGELYNIASGQCREIREVIQILLRYSTVEITIEEDKTRLRPSDVKVLVGDYTKFYQQTGWTPEIPFEQTMKDLLNYWRNELA</sequence>
<proteinExistence type="inferred from homology"/>